<dbReference type="EMBL" id="BK032648">
    <property type="protein sequence ID" value="DAF53195.1"/>
    <property type="molecule type" value="Genomic_DNA"/>
</dbReference>
<sequence length="114" mass="12928">MTLVIRVFTYIFKSEWCKVKVIQGPPGPKGDPGERGPRGYDGEQGPRGDFVITSDLRREIDRTIKQQGVLTRKDIESLIRMEVAAHLAKLEISRTTFPGLGEDKINIRMSKEEK</sequence>
<reference evidence="2" key="1">
    <citation type="journal article" date="2021" name="Proc. Natl. Acad. Sci. U.S.A.">
        <title>A Catalog of Tens of Thousands of Viruses from Human Metagenomes Reveals Hidden Associations with Chronic Diseases.</title>
        <authorList>
            <person name="Tisza M.J."/>
            <person name="Buck C.B."/>
        </authorList>
    </citation>
    <scope>NUCLEOTIDE SEQUENCE</scope>
    <source>
        <strain evidence="2">CtTaQ5</strain>
    </source>
</reference>
<evidence type="ECO:0000313" key="2">
    <source>
        <dbReference type="EMBL" id="DAF53195.1"/>
    </source>
</evidence>
<dbReference type="Gene3D" id="1.20.5.320">
    <property type="entry name" value="6-Phosphogluconate Dehydrogenase, domain 3"/>
    <property type="match status" value="1"/>
</dbReference>
<protein>
    <submittedName>
        <fullName evidence="2">Nucleoid-associated protein</fullName>
    </submittedName>
</protein>
<evidence type="ECO:0000256" key="1">
    <source>
        <dbReference type="SAM" id="MobiDB-lite"/>
    </source>
</evidence>
<organism evidence="2">
    <name type="scientific">Siphoviridae sp. ctTaQ5</name>
    <dbReference type="NCBI Taxonomy" id="2827877"/>
    <lineage>
        <taxon>Viruses</taxon>
        <taxon>Duplodnaviria</taxon>
        <taxon>Heunggongvirae</taxon>
        <taxon>Uroviricota</taxon>
        <taxon>Caudoviricetes</taxon>
    </lineage>
</organism>
<accession>A0A8S5SQV1</accession>
<name>A0A8S5SQV1_9CAUD</name>
<feature type="compositionally biased region" description="Basic and acidic residues" evidence="1">
    <location>
        <begin position="31"/>
        <end position="46"/>
    </location>
</feature>
<feature type="region of interest" description="Disordered" evidence="1">
    <location>
        <begin position="22"/>
        <end position="48"/>
    </location>
</feature>
<proteinExistence type="predicted"/>